<reference evidence="5 6" key="1">
    <citation type="submission" date="2016-09" db="EMBL/GenBank/DDBJ databases">
        <title>Phylogenomics of Achromobacter.</title>
        <authorList>
            <person name="Jeukens J."/>
            <person name="Freschi L."/>
            <person name="Vincent A.T."/>
            <person name="Emond-Rheault J.-G."/>
            <person name="Kukavica-Ibrulj I."/>
            <person name="Charette S.J."/>
            <person name="Levesque R.C."/>
        </authorList>
    </citation>
    <scope>NUCLEOTIDE SEQUENCE [LARGE SCALE GENOMIC DNA]</scope>
    <source>
        <strain evidence="5 6">AUS488</strain>
    </source>
</reference>
<evidence type="ECO:0000313" key="4">
    <source>
        <dbReference type="EMBL" id="MCZ8400526.1"/>
    </source>
</evidence>
<reference evidence="4" key="2">
    <citation type="submission" date="2022-12" db="EMBL/GenBank/DDBJ databases">
        <authorList>
            <person name="Voronina O.L."/>
            <person name="Kunda M.S."/>
            <person name="Ryzhova N."/>
            <person name="Aksenova E.I."/>
        </authorList>
    </citation>
    <scope>NUCLEOTIDE SEQUENCE</scope>
    <source>
        <strain evidence="4">SCCH136:Ach223948</strain>
    </source>
</reference>
<evidence type="ECO:0000313" key="6">
    <source>
        <dbReference type="Proteomes" id="UP000187251"/>
    </source>
</evidence>
<dbReference type="PANTHER" id="PTHR36698">
    <property type="entry name" value="BLL5892 PROTEIN"/>
    <property type="match status" value="1"/>
</dbReference>
<dbReference type="AlphaFoldDB" id="A0A0D6IVQ5"/>
<proteinExistence type="predicted"/>
<keyword evidence="2" id="KW-1133">Transmembrane helix</keyword>
<dbReference type="EMBL" id="MJMN01000001">
    <property type="protein sequence ID" value="OMG93053.1"/>
    <property type="molecule type" value="Genomic_DNA"/>
</dbReference>
<dbReference type="KEGG" id="axx:ERS451415_06015"/>
<name>A0A0D6IVQ5_ALCXX</name>
<dbReference type="eggNOG" id="COG1463">
    <property type="taxonomic scope" value="Bacteria"/>
</dbReference>
<dbReference type="Proteomes" id="UP000187251">
    <property type="component" value="Unassembled WGS sequence"/>
</dbReference>
<gene>
    <name evidence="5" type="ORF">BIZ92_01600</name>
    <name evidence="4" type="ORF">O9570_03675</name>
</gene>
<evidence type="ECO:0000256" key="2">
    <source>
        <dbReference type="SAM" id="Phobius"/>
    </source>
</evidence>
<dbReference type="PATRIC" id="fig|85698.19.peg.5361"/>
<sequence>MENRSHALMAGIFTLVLLAAAALVAVWIGRDRTKLQTYEIISATAVSGLNPQSTVRYQGVPVGKVQSLALNPDKPGQVRIRIGVAPNTPITESTWAELGVQGVTGMANVELRDDGSSFKRLASSAANPAAIPLRPGFLDRIEQRGGRLISNVEDATEQLRRLLSEQNVQALTASLQNATDITHSLKEASRDLGPALAKLGPLVDSLGSTSRQADRAAREVADLAQQARQSLARLNAPDGALAAATRSLNDIAFAASRLDGETLPAVTSMAASVSEAARGATFTLRRVDNTPQSLLFGPPPAAPGPGEAGFAGFGRQQK</sequence>
<organism evidence="4 7">
    <name type="scientific">Alcaligenes xylosoxydans xylosoxydans</name>
    <name type="common">Achromobacter xylosoxidans</name>
    <dbReference type="NCBI Taxonomy" id="85698"/>
    <lineage>
        <taxon>Bacteria</taxon>
        <taxon>Pseudomonadati</taxon>
        <taxon>Pseudomonadota</taxon>
        <taxon>Betaproteobacteria</taxon>
        <taxon>Burkholderiales</taxon>
        <taxon>Alcaligenaceae</taxon>
        <taxon>Achromobacter</taxon>
    </lineage>
</organism>
<comment type="caution">
    <text evidence="4">The sequence shown here is derived from an EMBL/GenBank/DDBJ whole genome shotgun (WGS) entry which is preliminary data.</text>
</comment>
<dbReference type="Proteomes" id="UP001141992">
    <property type="component" value="Unassembled WGS sequence"/>
</dbReference>
<feature type="region of interest" description="Disordered" evidence="1">
    <location>
        <begin position="292"/>
        <end position="318"/>
    </location>
</feature>
<protein>
    <submittedName>
        <fullName evidence="5">Mammalian cell entry protein</fullName>
    </submittedName>
    <submittedName>
        <fullName evidence="4">MlaD family protein</fullName>
    </submittedName>
</protein>
<feature type="transmembrane region" description="Helical" evidence="2">
    <location>
        <begin position="6"/>
        <end position="28"/>
    </location>
</feature>
<evidence type="ECO:0000313" key="5">
    <source>
        <dbReference type="EMBL" id="OMG93053.1"/>
    </source>
</evidence>
<dbReference type="Pfam" id="PF02470">
    <property type="entry name" value="MlaD"/>
    <property type="match status" value="1"/>
</dbReference>
<accession>A0A0D6IVQ5</accession>
<feature type="domain" description="Mce/MlaD" evidence="3">
    <location>
        <begin position="41"/>
        <end position="112"/>
    </location>
</feature>
<dbReference type="GeneID" id="75273464"/>
<dbReference type="InterPro" id="IPR003399">
    <property type="entry name" value="Mce/MlaD"/>
</dbReference>
<keyword evidence="2" id="KW-0812">Transmembrane</keyword>
<evidence type="ECO:0000259" key="3">
    <source>
        <dbReference type="Pfam" id="PF02470"/>
    </source>
</evidence>
<keyword evidence="2" id="KW-0472">Membrane</keyword>
<accession>A0A0M7H645</accession>
<evidence type="ECO:0000313" key="7">
    <source>
        <dbReference type="Proteomes" id="UP001141992"/>
    </source>
</evidence>
<evidence type="ECO:0000256" key="1">
    <source>
        <dbReference type="SAM" id="MobiDB-lite"/>
    </source>
</evidence>
<dbReference type="PANTHER" id="PTHR36698:SF2">
    <property type="entry name" value="MCE_MLAD DOMAIN-CONTAINING PROTEIN"/>
    <property type="match status" value="1"/>
</dbReference>
<dbReference type="EMBL" id="JAPZVI010000002">
    <property type="protein sequence ID" value="MCZ8400526.1"/>
    <property type="molecule type" value="Genomic_DNA"/>
</dbReference>
<dbReference type="RefSeq" id="WP_026382054.1">
    <property type="nucleotide sequence ID" value="NZ_AP028040.1"/>
</dbReference>